<evidence type="ECO:0000259" key="1">
    <source>
        <dbReference type="PROSITE" id="PS51029"/>
    </source>
</evidence>
<proteinExistence type="predicted"/>
<dbReference type="Pfam" id="PF10545">
    <property type="entry name" value="MADF_DNA_bdg"/>
    <property type="match status" value="1"/>
</dbReference>
<dbReference type="EMBL" id="GAIX01011990">
    <property type="protein sequence ID" value="JAA80570.1"/>
    <property type="molecule type" value="Transcribed_RNA"/>
</dbReference>
<accession>S4P2I9</accession>
<dbReference type="PANTHER" id="PTHR21505">
    <property type="entry name" value="MADF DOMAIN-CONTAINING PROTEIN-RELATED"/>
    <property type="match status" value="1"/>
</dbReference>
<reference evidence="2" key="1">
    <citation type="journal article" date="2013" name="BMC Genomics">
        <title>Unscrambling butterfly oogenesis.</title>
        <authorList>
            <person name="Carter J.M."/>
            <person name="Baker S.C."/>
            <person name="Pink R."/>
            <person name="Carter D.R."/>
            <person name="Collins A."/>
            <person name="Tomlin J."/>
            <person name="Gibbs M."/>
            <person name="Breuker C.J."/>
        </authorList>
    </citation>
    <scope>NUCLEOTIDE SEQUENCE</scope>
    <source>
        <tissue evidence="2">Ovary</tissue>
    </source>
</reference>
<reference evidence="2" key="2">
    <citation type="submission" date="2013-05" db="EMBL/GenBank/DDBJ databases">
        <authorList>
            <person name="Carter J.-M."/>
            <person name="Baker S.C."/>
            <person name="Pink R."/>
            <person name="Carter D.R.F."/>
            <person name="Collins A."/>
            <person name="Tomlin J."/>
            <person name="Gibbs M."/>
            <person name="Breuker C.J."/>
        </authorList>
    </citation>
    <scope>NUCLEOTIDE SEQUENCE</scope>
    <source>
        <tissue evidence="2">Ovary</tissue>
    </source>
</reference>
<dbReference type="PROSITE" id="PS51029">
    <property type="entry name" value="MADF"/>
    <property type="match status" value="1"/>
</dbReference>
<sequence>MRWSEDATLEFVKLYLKHECLWNPPNPGYKKKLIRDKAYSEICSEFKHIKTLTIPDVRLKIRTLRTTYIQQLNKIQEKSSPESAYEPSLVWFNEMDRCLKHIIPNNRHSSYETQETEIDSSAGIWVNIEPENNLDGDSQPDPLVTNSFDDFESAESLTPIKIEGSKYSHSNKKIKKKKRLKHGNLS</sequence>
<dbReference type="SMART" id="SM00595">
    <property type="entry name" value="MADF"/>
    <property type="match status" value="1"/>
</dbReference>
<dbReference type="InterPro" id="IPR006578">
    <property type="entry name" value="MADF-dom"/>
</dbReference>
<protein>
    <recommendedName>
        <fullName evidence="1">MADF domain-containing protein</fullName>
    </recommendedName>
</protein>
<name>S4P2I9_9NEOP</name>
<dbReference type="PANTHER" id="PTHR21505:SF12">
    <property type="entry name" value="MADF DOMAIN-CONTAINING PROTEIN-RELATED"/>
    <property type="match status" value="1"/>
</dbReference>
<feature type="non-terminal residue" evidence="2">
    <location>
        <position position="186"/>
    </location>
</feature>
<feature type="domain" description="MADF" evidence="1">
    <location>
        <begin position="10"/>
        <end position="103"/>
    </location>
</feature>
<evidence type="ECO:0000313" key="2">
    <source>
        <dbReference type="EMBL" id="JAA80570.1"/>
    </source>
</evidence>
<organism evidence="2">
    <name type="scientific">Pararge aegeria</name>
    <name type="common">speckled wood butterfly</name>
    <dbReference type="NCBI Taxonomy" id="116150"/>
    <lineage>
        <taxon>Eukaryota</taxon>
        <taxon>Metazoa</taxon>
        <taxon>Ecdysozoa</taxon>
        <taxon>Arthropoda</taxon>
        <taxon>Hexapoda</taxon>
        <taxon>Insecta</taxon>
        <taxon>Pterygota</taxon>
        <taxon>Neoptera</taxon>
        <taxon>Endopterygota</taxon>
        <taxon>Lepidoptera</taxon>
        <taxon>Glossata</taxon>
        <taxon>Ditrysia</taxon>
        <taxon>Papilionoidea</taxon>
        <taxon>Nymphalidae</taxon>
        <taxon>Satyrinae</taxon>
        <taxon>Satyrini</taxon>
        <taxon>Parargina</taxon>
        <taxon>Pararge</taxon>
    </lineage>
</organism>
<dbReference type="AlphaFoldDB" id="S4P2I9"/>